<evidence type="ECO:0000313" key="2">
    <source>
        <dbReference type="Proteomes" id="UP000237056"/>
    </source>
</evidence>
<dbReference type="EMBL" id="PQNY01000093">
    <property type="protein sequence ID" value="POS00500.1"/>
    <property type="molecule type" value="Genomic_DNA"/>
</dbReference>
<reference evidence="1 2" key="1">
    <citation type="submission" date="2018-01" db="EMBL/GenBank/DDBJ databases">
        <title>Genomic Encyclopedia of Type Strains, Phase I: the one thousand microbial genomes (KMG-I) project.</title>
        <authorList>
            <person name="Goeker M."/>
        </authorList>
    </citation>
    <scope>NUCLEOTIDE SEQUENCE [LARGE SCALE GENOMIC DNA]</scope>
    <source>
        <strain evidence="1 2">DSM 17960</strain>
    </source>
</reference>
<evidence type="ECO:0000313" key="1">
    <source>
        <dbReference type="EMBL" id="POS00500.1"/>
    </source>
</evidence>
<gene>
    <name evidence="1" type="ORF">Q361_1941</name>
</gene>
<organism evidence="1 2">
    <name type="scientific">Flavobacterium croceum DSM 17960</name>
    <dbReference type="NCBI Taxonomy" id="1121886"/>
    <lineage>
        <taxon>Bacteria</taxon>
        <taxon>Pseudomonadati</taxon>
        <taxon>Bacteroidota</taxon>
        <taxon>Flavobacteriia</taxon>
        <taxon>Flavobacteriales</taxon>
        <taxon>Flavobacteriaceae</taxon>
        <taxon>Flavobacterium</taxon>
    </lineage>
</organism>
<protein>
    <submittedName>
        <fullName evidence="1">Uncharacterized protein</fullName>
    </submittedName>
</protein>
<dbReference type="AlphaFoldDB" id="A0A2S4N4C2"/>
<dbReference type="Proteomes" id="UP000237056">
    <property type="component" value="Unassembled WGS sequence"/>
</dbReference>
<dbReference type="RefSeq" id="WP_103727259.1">
    <property type="nucleotide sequence ID" value="NZ_PQNY01000093.1"/>
</dbReference>
<dbReference type="OrthoDB" id="1376696at2"/>
<sequence>MAIRKSKEENFEVNGTLEDLKAKVENALKKGEFTSINTNSVLNQITANYKKLTVWGEISITLTESGEKVKINAVSTANSDNIFALFNSPNKVILDNFKNNL</sequence>
<comment type="caution">
    <text evidence="1">The sequence shown here is derived from an EMBL/GenBank/DDBJ whole genome shotgun (WGS) entry which is preliminary data.</text>
</comment>
<proteinExistence type="predicted"/>
<keyword evidence="2" id="KW-1185">Reference proteome</keyword>
<name>A0A2S4N4C2_9FLAO</name>
<accession>A0A2S4N4C2</accession>